<dbReference type="GO" id="GO:0019545">
    <property type="term" value="P:L-arginine catabolic process to succinate"/>
    <property type="evidence" value="ECO:0007669"/>
    <property type="project" value="UniProtKB-UniRule"/>
</dbReference>
<dbReference type="Proteomes" id="UP000294555">
    <property type="component" value="Unassembled WGS sequence"/>
</dbReference>
<organism evidence="9 10">
    <name type="scientific">Sodalis ligni</name>
    <dbReference type="NCBI Taxonomy" id="2697027"/>
    <lineage>
        <taxon>Bacteria</taxon>
        <taxon>Pseudomonadati</taxon>
        <taxon>Pseudomonadota</taxon>
        <taxon>Gammaproteobacteria</taxon>
        <taxon>Enterobacterales</taxon>
        <taxon>Bruguierivoracaceae</taxon>
        <taxon>Sodalis</taxon>
    </lineage>
</organism>
<gene>
    <name evidence="5" type="primary">astE</name>
    <name evidence="9" type="ORF">EZJ58_4270</name>
</gene>
<evidence type="ECO:0000259" key="7">
    <source>
        <dbReference type="Pfam" id="PF04952"/>
    </source>
</evidence>
<dbReference type="InterPro" id="IPR050178">
    <property type="entry name" value="AspA/AstE_fam"/>
</dbReference>
<dbReference type="Pfam" id="PF04952">
    <property type="entry name" value="AstE_AspA_hybrid"/>
    <property type="match status" value="1"/>
</dbReference>
<feature type="region of interest" description="Disordered" evidence="6">
    <location>
        <begin position="114"/>
        <end position="133"/>
    </location>
</feature>
<comment type="catalytic activity">
    <reaction evidence="5">
        <text>N-succinyl-L-glutamate + H2O = L-glutamate + succinate</text>
        <dbReference type="Rhea" id="RHEA:15169"/>
        <dbReference type="ChEBI" id="CHEBI:15377"/>
        <dbReference type="ChEBI" id="CHEBI:29985"/>
        <dbReference type="ChEBI" id="CHEBI:30031"/>
        <dbReference type="ChEBI" id="CHEBI:58763"/>
        <dbReference type="EC" id="3.5.1.96"/>
    </reaction>
</comment>
<evidence type="ECO:0000256" key="1">
    <source>
        <dbReference type="ARBA" id="ARBA00022503"/>
    </source>
</evidence>
<keyword evidence="4 5" id="KW-0862">Zinc</keyword>
<comment type="similarity">
    <text evidence="5">Belongs to the AspA/AstE family. Succinylglutamate desuccinylase subfamily.</text>
</comment>
<dbReference type="EC" id="3.5.1.96" evidence="5"/>
<dbReference type="GO" id="GO:0016788">
    <property type="term" value="F:hydrolase activity, acting on ester bonds"/>
    <property type="evidence" value="ECO:0007669"/>
    <property type="project" value="UniProtKB-UniRule"/>
</dbReference>
<dbReference type="GO" id="GO:0019544">
    <property type="term" value="P:L-arginine catabolic process to L-glutamate"/>
    <property type="evidence" value="ECO:0007669"/>
    <property type="project" value="UniProtKB-UniRule"/>
</dbReference>
<dbReference type="EMBL" id="SJOI01000001">
    <property type="protein sequence ID" value="TCL06045.1"/>
    <property type="molecule type" value="Genomic_DNA"/>
</dbReference>
<dbReference type="NCBIfam" id="NF003706">
    <property type="entry name" value="PRK05324.1"/>
    <property type="match status" value="1"/>
</dbReference>
<dbReference type="SUPFAM" id="SSF53187">
    <property type="entry name" value="Zn-dependent exopeptidases"/>
    <property type="match status" value="1"/>
</dbReference>
<dbReference type="AlphaFoldDB" id="A0A4R1NEM4"/>
<dbReference type="InterPro" id="IPR016681">
    <property type="entry name" value="SuccinylGlu_desuccinylase"/>
</dbReference>
<evidence type="ECO:0000256" key="4">
    <source>
        <dbReference type="ARBA" id="ARBA00022833"/>
    </source>
</evidence>
<evidence type="ECO:0000256" key="3">
    <source>
        <dbReference type="ARBA" id="ARBA00022801"/>
    </source>
</evidence>
<feature type="binding site" evidence="5">
    <location>
        <position position="192"/>
    </location>
    <ligand>
        <name>Zn(2+)</name>
        <dbReference type="ChEBI" id="CHEBI:29105"/>
    </ligand>
</feature>
<keyword evidence="1 5" id="KW-0056">Arginine metabolism</keyword>
<keyword evidence="3 5" id="KW-0378">Hydrolase</keyword>
<evidence type="ECO:0000256" key="2">
    <source>
        <dbReference type="ARBA" id="ARBA00022723"/>
    </source>
</evidence>
<evidence type="ECO:0000256" key="6">
    <source>
        <dbReference type="SAM" id="MobiDB-lite"/>
    </source>
</evidence>
<dbReference type="CDD" id="cd03855">
    <property type="entry name" value="M14_ASTE"/>
    <property type="match status" value="1"/>
</dbReference>
<comment type="function">
    <text evidence="5">Transforms N(2)-succinylglutamate into succinate and glutamate.</text>
</comment>
<reference evidence="9 10" key="1">
    <citation type="submission" date="2019-02" db="EMBL/GenBank/DDBJ databases">
        <title>Investigation of anaerobic lignin degradation for improved lignocellulosic biofuels.</title>
        <authorList>
            <person name="Deangelis K."/>
        </authorList>
    </citation>
    <scope>NUCLEOTIDE SEQUENCE [LARGE SCALE GENOMIC DNA]</scope>
    <source>
        <strain evidence="9 10">159R</strain>
    </source>
</reference>
<dbReference type="RefSeq" id="WP_243701510.1">
    <property type="nucleotide sequence ID" value="NZ_SJOI01000001.1"/>
</dbReference>
<dbReference type="HAMAP" id="MF_00767">
    <property type="entry name" value="Arg_catab_AstE"/>
    <property type="match status" value="1"/>
</dbReference>
<evidence type="ECO:0000259" key="8">
    <source>
        <dbReference type="Pfam" id="PF24827"/>
    </source>
</evidence>
<feature type="compositionally biased region" description="Basic and acidic residues" evidence="6">
    <location>
        <begin position="115"/>
        <end position="133"/>
    </location>
</feature>
<dbReference type="UniPathway" id="UPA00185">
    <property type="reaction ID" value="UER00283"/>
</dbReference>
<comment type="caution">
    <text evidence="9">The sequence shown here is derived from an EMBL/GenBank/DDBJ whole genome shotgun (WGS) entry which is preliminary data.</text>
</comment>
<feature type="binding site" evidence="5">
    <location>
        <position position="58"/>
    </location>
    <ligand>
        <name>Zn(2+)</name>
        <dbReference type="ChEBI" id="CHEBI:29105"/>
    </ligand>
</feature>
<dbReference type="GO" id="GO:0009017">
    <property type="term" value="F:succinylglutamate desuccinylase activity"/>
    <property type="evidence" value="ECO:0007669"/>
    <property type="project" value="UniProtKB-EC"/>
</dbReference>
<evidence type="ECO:0000256" key="5">
    <source>
        <dbReference type="HAMAP-Rule" id="MF_00767"/>
    </source>
</evidence>
<feature type="domain" description="Succinylglutamate desuccinylase/Aspartoacylase catalytic" evidence="8">
    <location>
        <begin position="161"/>
        <end position="279"/>
    </location>
</feature>
<evidence type="ECO:0000313" key="10">
    <source>
        <dbReference type="Proteomes" id="UP000294555"/>
    </source>
</evidence>
<feature type="binding site" evidence="5">
    <location>
        <position position="55"/>
    </location>
    <ligand>
        <name>Zn(2+)</name>
        <dbReference type="ChEBI" id="CHEBI:29105"/>
    </ligand>
</feature>
<dbReference type="GO" id="GO:0008270">
    <property type="term" value="F:zinc ion binding"/>
    <property type="evidence" value="ECO:0007669"/>
    <property type="project" value="UniProtKB-UniRule"/>
</dbReference>
<dbReference type="Gene3D" id="3.40.630.10">
    <property type="entry name" value="Zn peptidases"/>
    <property type="match status" value="1"/>
</dbReference>
<comment type="cofactor">
    <cofactor evidence="5">
        <name>Zn(2+)</name>
        <dbReference type="ChEBI" id="CHEBI:29105"/>
    </cofactor>
    <text evidence="5">Binds 1 zinc ion per subunit.</text>
</comment>
<feature type="active site" evidence="5">
    <location>
        <position position="255"/>
    </location>
</feature>
<keyword evidence="10" id="KW-1185">Reference proteome</keyword>
<protein>
    <recommendedName>
        <fullName evidence="5">Succinylglutamate desuccinylase</fullName>
        <ecNumber evidence="5">3.5.1.96</ecNumber>
    </recommendedName>
</protein>
<proteinExistence type="inferred from homology"/>
<dbReference type="InterPro" id="IPR055438">
    <property type="entry name" value="AstE_AspA_cat"/>
</dbReference>
<accession>A0A4R1NEM4</accession>
<dbReference type="InterPro" id="IPR007036">
    <property type="entry name" value="Aste_AspA_hybrid_dom"/>
</dbReference>
<dbReference type="Pfam" id="PF24827">
    <property type="entry name" value="AstE_AspA_cat"/>
    <property type="match status" value="2"/>
</dbReference>
<sequence>MTDADFLELTLAGHPPAERWGETPWLTWRWLEEGVLELLPRRPAAMSLVLSAGIHGNETAPVELINLLLAELMTGRMLLAPRLLVILGNPQALRAGKRYIDYDLNRLFGGGGASDKARDEANVAGRDPAEKNDHGLLRHADAQPGHADADPALPMGAPLPQSNETLRCRLLQRHLGRFFLPEDRCRWHLDMHTAIRGSRHVRFGLLPYQPGGHDPALLHWLNAAQLDALVRHRAAGTTFTHYSSEQFSAASVTLELGKALPFGANDLAQFNGVRAALWALISGEALPERLGPPVKRYRVCRQITRTQSDFTLLIPADTLNFTVFDRGELLARETGNEYRVREEKEWVLFPNPDVAIGLRAGLMLVEDEDNQC</sequence>
<evidence type="ECO:0000313" key="9">
    <source>
        <dbReference type="EMBL" id="TCL06045.1"/>
    </source>
</evidence>
<comment type="pathway">
    <text evidence="5">Amino-acid degradation; L-arginine degradation via AST pathway; L-glutamate and succinate from L-arginine: step 5/5.</text>
</comment>
<feature type="domain" description="AstE/AspA barrel-sandwich hybrid" evidence="7">
    <location>
        <begin position="293"/>
        <end position="366"/>
    </location>
</feature>
<name>A0A4R1NEM4_9GAMM</name>
<keyword evidence="2 5" id="KW-0479">Metal-binding</keyword>
<dbReference type="PANTHER" id="PTHR15162:SF7">
    <property type="entry name" value="SUCCINYLGLUTAMATE DESUCCINYLASE"/>
    <property type="match status" value="1"/>
</dbReference>
<dbReference type="PANTHER" id="PTHR15162">
    <property type="entry name" value="ASPARTOACYLASE"/>
    <property type="match status" value="1"/>
</dbReference>
<feature type="domain" description="Succinylglutamate desuccinylase/Aspartoacylase catalytic" evidence="8">
    <location>
        <begin position="47"/>
        <end position="114"/>
    </location>
</feature>